<feature type="transmembrane region" description="Helical" evidence="4">
    <location>
        <begin position="67"/>
        <end position="88"/>
    </location>
</feature>
<evidence type="ECO:0000313" key="7">
    <source>
        <dbReference type="Proteomes" id="UP000181898"/>
    </source>
</evidence>
<dbReference type="GO" id="GO:0043565">
    <property type="term" value="F:sequence-specific DNA binding"/>
    <property type="evidence" value="ECO:0007669"/>
    <property type="project" value="InterPro"/>
</dbReference>
<keyword evidence="4" id="KW-0472">Membrane</keyword>
<dbReference type="PANTHER" id="PTHR43280">
    <property type="entry name" value="ARAC-FAMILY TRANSCRIPTIONAL REGULATOR"/>
    <property type="match status" value="1"/>
</dbReference>
<keyword evidence="4" id="KW-0812">Transmembrane</keyword>
<gene>
    <name evidence="6" type="ORF">LPB136_00930</name>
</gene>
<accession>A0A1L3JFW3</accession>
<evidence type="ECO:0000313" key="6">
    <source>
        <dbReference type="EMBL" id="APG64018.1"/>
    </source>
</evidence>
<dbReference type="InterPro" id="IPR009057">
    <property type="entry name" value="Homeodomain-like_sf"/>
</dbReference>
<dbReference type="STRING" id="1850252.LPB136_00930"/>
<keyword evidence="1" id="KW-0805">Transcription regulation</keyword>
<dbReference type="KEGG" id="ten:LPB136_00930"/>
<keyword evidence="7" id="KW-1185">Reference proteome</keyword>
<dbReference type="InterPro" id="IPR020449">
    <property type="entry name" value="Tscrpt_reg_AraC-type_HTH"/>
</dbReference>
<feature type="transmembrane region" description="Helical" evidence="4">
    <location>
        <begin position="108"/>
        <end position="125"/>
    </location>
</feature>
<evidence type="ECO:0000256" key="3">
    <source>
        <dbReference type="ARBA" id="ARBA00023163"/>
    </source>
</evidence>
<evidence type="ECO:0000256" key="4">
    <source>
        <dbReference type="SAM" id="Phobius"/>
    </source>
</evidence>
<dbReference type="SMART" id="SM00342">
    <property type="entry name" value="HTH_ARAC"/>
    <property type="match status" value="1"/>
</dbReference>
<protein>
    <recommendedName>
        <fullName evidence="5">HTH araC/xylS-type domain-containing protein</fullName>
    </recommendedName>
</protein>
<dbReference type="RefSeq" id="WP_072554340.1">
    <property type="nucleotide sequence ID" value="NZ_CP018155.1"/>
</dbReference>
<keyword evidence="4" id="KW-1133">Transmembrane helix</keyword>
<dbReference type="AlphaFoldDB" id="A0A1L3JFW3"/>
<feature type="transmembrane region" description="Helical" evidence="4">
    <location>
        <begin position="38"/>
        <end position="55"/>
    </location>
</feature>
<dbReference type="OrthoDB" id="9779074at2"/>
<dbReference type="InterPro" id="IPR018062">
    <property type="entry name" value="HTH_AraC-typ_CS"/>
</dbReference>
<dbReference type="PROSITE" id="PS01124">
    <property type="entry name" value="HTH_ARAC_FAMILY_2"/>
    <property type="match status" value="1"/>
</dbReference>
<keyword evidence="3" id="KW-0804">Transcription</keyword>
<proteinExistence type="predicted"/>
<dbReference type="Gene3D" id="1.10.10.60">
    <property type="entry name" value="Homeodomain-like"/>
    <property type="match status" value="2"/>
</dbReference>
<evidence type="ECO:0000256" key="1">
    <source>
        <dbReference type="ARBA" id="ARBA00023015"/>
    </source>
</evidence>
<name>A0A1L3JFW3_9FLAO</name>
<dbReference type="PANTHER" id="PTHR43280:SF2">
    <property type="entry name" value="HTH-TYPE TRANSCRIPTIONAL REGULATOR EXSA"/>
    <property type="match status" value="1"/>
</dbReference>
<dbReference type="PRINTS" id="PR00032">
    <property type="entry name" value="HTHARAC"/>
</dbReference>
<dbReference type="Proteomes" id="UP000181898">
    <property type="component" value="Chromosome"/>
</dbReference>
<dbReference type="PROSITE" id="PS00041">
    <property type="entry name" value="HTH_ARAC_FAMILY_1"/>
    <property type="match status" value="1"/>
</dbReference>
<evidence type="ECO:0000256" key="2">
    <source>
        <dbReference type="ARBA" id="ARBA00023125"/>
    </source>
</evidence>
<dbReference type="Pfam" id="PF12833">
    <property type="entry name" value="HTH_18"/>
    <property type="match status" value="1"/>
</dbReference>
<feature type="transmembrane region" description="Helical" evidence="4">
    <location>
        <begin position="145"/>
        <end position="164"/>
    </location>
</feature>
<organism evidence="6 7">
    <name type="scientific">Tenacibaculum todarodis</name>
    <dbReference type="NCBI Taxonomy" id="1850252"/>
    <lineage>
        <taxon>Bacteria</taxon>
        <taxon>Pseudomonadati</taxon>
        <taxon>Bacteroidota</taxon>
        <taxon>Flavobacteriia</taxon>
        <taxon>Flavobacteriales</taxon>
        <taxon>Flavobacteriaceae</taxon>
        <taxon>Tenacibaculum</taxon>
    </lineage>
</organism>
<feature type="transmembrane region" description="Helical" evidence="4">
    <location>
        <begin position="170"/>
        <end position="193"/>
    </location>
</feature>
<dbReference type="EMBL" id="CP018155">
    <property type="protein sequence ID" value="APG64018.1"/>
    <property type="molecule type" value="Genomic_DNA"/>
</dbReference>
<evidence type="ECO:0000259" key="5">
    <source>
        <dbReference type="PROSITE" id="PS01124"/>
    </source>
</evidence>
<sequence>MVYLSLTILSISLNNLQSWILAKELFQHKFMLDYIQVPWHFLFAPFFYMFLIHYLEIVDKSIKIIRIILPLFFLAILLQISFILIYSGTSNIEKLNFLYEKYTSIEEIFSFIISIGVFGYSFYVLYKKENLFPKILSFDNLRWIYLFFVIGALGYLLWFAALAIKVKMNFTGFIFSYYPLRVYTTLLIFWLGYQSIKQYSLLKERRSLRAILRTTDTTKETTSIEDKYDEEFTIIHNYILSNKKFTESKITREILAEELGMSKSKFSAIMNSSAQKSFTEYMNELRVEQAKKLLTDSNYNQYTITAVGLESGFKSRSTFYTVFKKHTGKTPAEFRAKK</sequence>
<dbReference type="SUPFAM" id="SSF46689">
    <property type="entry name" value="Homeodomain-like"/>
    <property type="match status" value="1"/>
</dbReference>
<feature type="domain" description="HTH araC/xylS-type" evidence="5">
    <location>
        <begin position="233"/>
        <end position="337"/>
    </location>
</feature>
<dbReference type="GO" id="GO:0003700">
    <property type="term" value="F:DNA-binding transcription factor activity"/>
    <property type="evidence" value="ECO:0007669"/>
    <property type="project" value="InterPro"/>
</dbReference>
<dbReference type="InterPro" id="IPR018060">
    <property type="entry name" value="HTH_AraC"/>
</dbReference>
<keyword evidence="2" id="KW-0238">DNA-binding</keyword>
<reference evidence="6 7" key="1">
    <citation type="submission" date="2016-11" db="EMBL/GenBank/DDBJ databases">
        <title>Tenacibaculum sp. LPB0136, isolated from marine environment.</title>
        <authorList>
            <person name="Kim E."/>
            <person name="Yi H."/>
        </authorList>
    </citation>
    <scope>NUCLEOTIDE SEQUENCE [LARGE SCALE GENOMIC DNA]</scope>
    <source>
        <strain evidence="6 7">LPB0136</strain>
    </source>
</reference>